<dbReference type="Gene3D" id="3.80.10.10">
    <property type="entry name" value="Ribonuclease Inhibitor"/>
    <property type="match status" value="1"/>
</dbReference>
<dbReference type="FunFam" id="3.80.10.10:FF:000695">
    <property type="entry name" value="leucine-rich melanocyte differentiation-associated protein"/>
    <property type="match status" value="1"/>
</dbReference>
<dbReference type="Pfam" id="PF14580">
    <property type="entry name" value="LRR_9"/>
    <property type="match status" value="1"/>
</dbReference>
<evidence type="ECO:0000313" key="2">
    <source>
        <dbReference type="EMBL" id="KAK3855865.1"/>
    </source>
</evidence>
<evidence type="ECO:0008006" key="4">
    <source>
        <dbReference type="Google" id="ProtNLM"/>
    </source>
</evidence>
<comment type="caution">
    <text evidence="2">The sequence shown here is derived from an EMBL/GenBank/DDBJ whole genome shotgun (WGS) entry which is preliminary data.</text>
</comment>
<protein>
    <recommendedName>
        <fullName evidence="4">Leucine-rich melanocyte differentiation-associated protein-like</fullName>
    </recommendedName>
</protein>
<dbReference type="EMBL" id="JAWQEG010006066">
    <property type="protein sequence ID" value="KAK3855865.1"/>
    <property type="molecule type" value="Genomic_DNA"/>
</dbReference>
<dbReference type="InterPro" id="IPR032675">
    <property type="entry name" value="LRR_dom_sf"/>
</dbReference>
<dbReference type="AlphaFoldDB" id="A0AAE1BVV2"/>
<dbReference type="SUPFAM" id="SSF52058">
    <property type="entry name" value="L domain-like"/>
    <property type="match status" value="1"/>
</dbReference>
<dbReference type="PANTHER" id="PTHR46282">
    <property type="entry name" value="LEUCINE-RICH MELANOCYTE DIFFERENTIATION-ASSOCIATED PROTEIN"/>
    <property type="match status" value="1"/>
</dbReference>
<reference evidence="2" key="1">
    <citation type="submission" date="2023-10" db="EMBL/GenBank/DDBJ databases">
        <title>Genome assemblies of two species of porcelain crab, Petrolisthes cinctipes and Petrolisthes manimaculis (Anomura: Porcellanidae).</title>
        <authorList>
            <person name="Angst P."/>
        </authorList>
    </citation>
    <scope>NUCLEOTIDE SEQUENCE</scope>
    <source>
        <strain evidence="2">PB745_01</strain>
        <tissue evidence="2">Gill</tissue>
    </source>
</reference>
<evidence type="ECO:0000313" key="3">
    <source>
        <dbReference type="Proteomes" id="UP001286313"/>
    </source>
</evidence>
<sequence length="300" mass="33957">MAISLHVNDFSIEKRTPTLHLCFVGQDCQRIPSILGATYGLQTKRLDLSYNAIRSLDGLDKFPFLEELILDNNFIDDSVVIPRLPTLHTLSLNKNKVTDLERLLDQICERLPNLRYLSLLGNEACPDQLTSADKDEKDYRCYRLYVLHRMPRLKFLDSSAVRRREVTEAKKRGALAKTIRVTPPTPHKDGRSVCGKQRYTPTSLCHERYCQREDGAAGDHCLRYTQRNVWRASTPILGPSIRGEPIHQERGSLNYTPRPLPRPPPRPSYTSRPASPGSLKHSSFPSPPSPLDSLPGPLTP</sequence>
<organism evidence="2 3">
    <name type="scientific">Petrolisthes cinctipes</name>
    <name type="common">Flat porcelain crab</name>
    <dbReference type="NCBI Taxonomy" id="88211"/>
    <lineage>
        <taxon>Eukaryota</taxon>
        <taxon>Metazoa</taxon>
        <taxon>Ecdysozoa</taxon>
        <taxon>Arthropoda</taxon>
        <taxon>Crustacea</taxon>
        <taxon>Multicrustacea</taxon>
        <taxon>Malacostraca</taxon>
        <taxon>Eumalacostraca</taxon>
        <taxon>Eucarida</taxon>
        <taxon>Decapoda</taxon>
        <taxon>Pleocyemata</taxon>
        <taxon>Anomura</taxon>
        <taxon>Galatheoidea</taxon>
        <taxon>Porcellanidae</taxon>
        <taxon>Petrolisthes</taxon>
    </lineage>
</organism>
<feature type="compositionally biased region" description="Pro residues" evidence="1">
    <location>
        <begin position="258"/>
        <end position="267"/>
    </location>
</feature>
<name>A0AAE1BVV2_PETCI</name>
<feature type="region of interest" description="Disordered" evidence="1">
    <location>
        <begin position="235"/>
        <end position="300"/>
    </location>
</feature>
<dbReference type="PROSITE" id="PS51450">
    <property type="entry name" value="LRR"/>
    <property type="match status" value="1"/>
</dbReference>
<feature type="compositionally biased region" description="Low complexity" evidence="1">
    <location>
        <begin position="291"/>
        <end position="300"/>
    </location>
</feature>
<keyword evidence="3" id="KW-1185">Reference proteome</keyword>
<dbReference type="InterPro" id="IPR001611">
    <property type="entry name" value="Leu-rich_rpt"/>
</dbReference>
<proteinExistence type="predicted"/>
<gene>
    <name evidence="2" type="ORF">Pcinc_037760</name>
</gene>
<dbReference type="PANTHER" id="PTHR46282:SF2">
    <property type="entry name" value="LEUCINE-RICH MELANOCYTE DIFFERENTIATION-ASSOCIATED PROTEIN"/>
    <property type="match status" value="1"/>
</dbReference>
<dbReference type="InterPro" id="IPR043313">
    <property type="entry name" value="LRMDA"/>
</dbReference>
<accession>A0AAE1BVV2</accession>
<evidence type="ECO:0000256" key="1">
    <source>
        <dbReference type="SAM" id="MobiDB-lite"/>
    </source>
</evidence>
<dbReference type="Proteomes" id="UP001286313">
    <property type="component" value="Unassembled WGS sequence"/>
</dbReference>
<feature type="compositionally biased region" description="Low complexity" evidence="1">
    <location>
        <begin position="268"/>
        <end position="284"/>
    </location>
</feature>